<keyword evidence="1" id="KW-0479">Metal-binding</keyword>
<reference evidence="7" key="1">
    <citation type="submission" date="2021-06" db="EMBL/GenBank/DDBJ databases">
        <authorList>
            <person name="Kallberg Y."/>
            <person name="Tangrot J."/>
            <person name="Rosling A."/>
        </authorList>
    </citation>
    <scope>NUCLEOTIDE SEQUENCE</scope>
    <source>
        <strain evidence="7">FL966</strain>
    </source>
</reference>
<feature type="non-terminal residue" evidence="7">
    <location>
        <position position="164"/>
    </location>
</feature>
<dbReference type="OrthoDB" id="2304422at2759"/>
<evidence type="ECO:0000256" key="2">
    <source>
        <dbReference type="ARBA" id="ARBA00022771"/>
    </source>
</evidence>
<accession>A0A9N9KHC2</accession>
<dbReference type="GO" id="GO:0008270">
    <property type="term" value="F:zinc ion binding"/>
    <property type="evidence" value="ECO:0007669"/>
    <property type="project" value="UniProtKB-KW"/>
</dbReference>
<evidence type="ECO:0000313" key="8">
    <source>
        <dbReference type="Proteomes" id="UP000789759"/>
    </source>
</evidence>
<feature type="compositionally biased region" description="Basic and acidic residues" evidence="5">
    <location>
        <begin position="118"/>
        <end position="142"/>
    </location>
</feature>
<evidence type="ECO:0000259" key="6">
    <source>
        <dbReference type="PROSITE" id="PS50089"/>
    </source>
</evidence>
<keyword evidence="3" id="KW-0862">Zinc</keyword>
<name>A0A9N9KHC2_9GLOM</name>
<dbReference type="EMBL" id="CAJVQA010061129">
    <property type="protein sequence ID" value="CAG8828788.1"/>
    <property type="molecule type" value="Genomic_DNA"/>
</dbReference>
<evidence type="ECO:0000256" key="4">
    <source>
        <dbReference type="PROSITE-ProRule" id="PRU00175"/>
    </source>
</evidence>
<dbReference type="Pfam" id="PF00097">
    <property type="entry name" value="zf-C3HC4"/>
    <property type="match status" value="1"/>
</dbReference>
<proteinExistence type="predicted"/>
<dbReference type="Gene3D" id="3.30.40.10">
    <property type="entry name" value="Zinc/RING finger domain, C3HC4 (zinc finger)"/>
    <property type="match status" value="1"/>
</dbReference>
<dbReference type="PROSITE" id="PS50089">
    <property type="entry name" value="ZF_RING_2"/>
    <property type="match status" value="1"/>
</dbReference>
<dbReference type="InterPro" id="IPR013083">
    <property type="entry name" value="Znf_RING/FYVE/PHD"/>
</dbReference>
<dbReference type="InterPro" id="IPR001841">
    <property type="entry name" value="Znf_RING"/>
</dbReference>
<dbReference type="Proteomes" id="UP000789759">
    <property type="component" value="Unassembled WGS sequence"/>
</dbReference>
<evidence type="ECO:0000313" key="7">
    <source>
        <dbReference type="EMBL" id="CAG8828788.1"/>
    </source>
</evidence>
<sequence>MSITSTFAPSTSINNIKNLTYNILKTFKDGIIKSKKFTKLEHCSVCKDEIISHFLKAFTTLSCGHGFHRICIKKKLLLTIPNTCSFSGCSEEVKIIETEHRRGSESSTSLVVRRIEKHNQSTISSEKESHKRPNEDITKNKLSDSIPETTIRKKKKNLKDFSPI</sequence>
<dbReference type="InterPro" id="IPR018957">
    <property type="entry name" value="Znf_C3HC4_RING-type"/>
</dbReference>
<gene>
    <name evidence="7" type="ORF">CPELLU_LOCUS20435</name>
</gene>
<organism evidence="7 8">
    <name type="scientific">Cetraspora pellucida</name>
    <dbReference type="NCBI Taxonomy" id="1433469"/>
    <lineage>
        <taxon>Eukaryota</taxon>
        <taxon>Fungi</taxon>
        <taxon>Fungi incertae sedis</taxon>
        <taxon>Mucoromycota</taxon>
        <taxon>Glomeromycotina</taxon>
        <taxon>Glomeromycetes</taxon>
        <taxon>Diversisporales</taxon>
        <taxon>Gigasporaceae</taxon>
        <taxon>Cetraspora</taxon>
    </lineage>
</organism>
<evidence type="ECO:0000256" key="5">
    <source>
        <dbReference type="SAM" id="MobiDB-lite"/>
    </source>
</evidence>
<dbReference type="AlphaFoldDB" id="A0A9N9KHC2"/>
<evidence type="ECO:0000256" key="1">
    <source>
        <dbReference type="ARBA" id="ARBA00022723"/>
    </source>
</evidence>
<keyword evidence="2 4" id="KW-0863">Zinc-finger</keyword>
<evidence type="ECO:0000256" key="3">
    <source>
        <dbReference type="ARBA" id="ARBA00022833"/>
    </source>
</evidence>
<dbReference type="SUPFAM" id="SSF57850">
    <property type="entry name" value="RING/U-box"/>
    <property type="match status" value="1"/>
</dbReference>
<keyword evidence="8" id="KW-1185">Reference proteome</keyword>
<comment type="caution">
    <text evidence="7">The sequence shown here is derived from an EMBL/GenBank/DDBJ whole genome shotgun (WGS) entry which is preliminary data.</text>
</comment>
<feature type="region of interest" description="Disordered" evidence="5">
    <location>
        <begin position="118"/>
        <end position="164"/>
    </location>
</feature>
<feature type="domain" description="RING-type" evidence="6">
    <location>
        <begin position="43"/>
        <end position="84"/>
    </location>
</feature>
<protein>
    <submittedName>
        <fullName evidence="7">21663_t:CDS:1</fullName>
    </submittedName>
</protein>